<evidence type="ECO:0000313" key="1">
    <source>
        <dbReference type="EMBL" id="MRW82917.1"/>
    </source>
</evidence>
<name>A0A844CQB9_9BURK</name>
<protein>
    <submittedName>
        <fullName evidence="1">Uncharacterized protein</fullName>
    </submittedName>
</protein>
<dbReference type="EMBL" id="WKJL01000001">
    <property type="protein sequence ID" value="MRW82917.1"/>
    <property type="molecule type" value="Genomic_DNA"/>
</dbReference>
<proteinExistence type="predicted"/>
<evidence type="ECO:0000313" key="2">
    <source>
        <dbReference type="Proteomes" id="UP000439986"/>
    </source>
</evidence>
<dbReference type="Proteomes" id="UP000439986">
    <property type="component" value="Unassembled WGS sequence"/>
</dbReference>
<keyword evidence="2" id="KW-1185">Reference proteome</keyword>
<gene>
    <name evidence="1" type="ORF">GJ698_02280</name>
</gene>
<accession>A0A844CQB9</accession>
<reference evidence="1 2" key="1">
    <citation type="submission" date="2019-11" db="EMBL/GenBank/DDBJ databases">
        <title>Novel species isolated from a subtropical stream in China.</title>
        <authorList>
            <person name="Lu H."/>
        </authorList>
    </citation>
    <scope>NUCLEOTIDE SEQUENCE [LARGE SCALE GENOMIC DNA]</scope>
    <source>
        <strain evidence="1 2">FT26W</strain>
    </source>
</reference>
<dbReference type="AlphaFoldDB" id="A0A844CQB9"/>
<comment type="caution">
    <text evidence="1">The sequence shown here is derived from an EMBL/GenBank/DDBJ whole genome shotgun (WGS) entry which is preliminary data.</text>
</comment>
<dbReference type="RefSeq" id="WP_154355952.1">
    <property type="nucleotide sequence ID" value="NZ_WKJL01000001.1"/>
</dbReference>
<sequence length="80" mass="9002">MTHQVFLEAGDYVAYCSALEVRPEKWQASVLFERKVDFAKPQVPAMRHNLPDDYLTRDAAIATAIAYAEERAAHHQTGLA</sequence>
<organism evidence="1 2">
    <name type="scientific">Duganella aquatilis</name>
    <dbReference type="NCBI Taxonomy" id="2666082"/>
    <lineage>
        <taxon>Bacteria</taxon>
        <taxon>Pseudomonadati</taxon>
        <taxon>Pseudomonadota</taxon>
        <taxon>Betaproteobacteria</taxon>
        <taxon>Burkholderiales</taxon>
        <taxon>Oxalobacteraceae</taxon>
        <taxon>Telluria group</taxon>
        <taxon>Duganella</taxon>
    </lineage>
</organism>